<evidence type="ECO:0000256" key="2">
    <source>
        <dbReference type="ARBA" id="ARBA00022741"/>
    </source>
</evidence>
<dbReference type="Gene3D" id="2.60.34.10">
    <property type="entry name" value="Substrate Binding Domain Of DNAk, Chain A, domain 1"/>
    <property type="match status" value="1"/>
</dbReference>
<dbReference type="SUPFAM" id="SSF100920">
    <property type="entry name" value="Heat shock protein 70kD (HSP70), peptide-binding domain"/>
    <property type="match status" value="1"/>
</dbReference>
<sequence length="112" mass="12893">MVRKVFQQEPSMTVSQDEAMAWSCALQCAILSPIFKMRDFAVVDAQSYTIERWSDPGKGEDSRVEVLPRSHQLPFNKMLTFYRSKPFHLETRYPQEAAVPHPDLQLGNFTVS</sequence>
<evidence type="ECO:0000256" key="1">
    <source>
        <dbReference type="ARBA" id="ARBA00007381"/>
    </source>
</evidence>
<dbReference type="VEuPathDB" id="VectorBase:ISCW019328"/>
<keyword evidence="4" id="KW-0346">Stress response</keyword>
<dbReference type="InterPro" id="IPR013126">
    <property type="entry name" value="Hsp_70_fam"/>
</dbReference>
<comment type="similarity">
    <text evidence="1">Belongs to the heat shock protein 70 family.</text>
</comment>
<accession>B7PUY9</accession>
<proteinExistence type="inferred from homology"/>
<dbReference type="GO" id="GO:0005524">
    <property type="term" value="F:ATP binding"/>
    <property type="evidence" value="ECO:0007669"/>
    <property type="project" value="UniProtKB-KW"/>
</dbReference>
<protein>
    <submittedName>
        <fullName evidence="4 5">Heat shock protein 70 (HSP70)-4, putative</fullName>
    </submittedName>
</protein>
<gene>
    <name evidence="4" type="ORF">IscW_ISCW019328</name>
</gene>
<dbReference type="EMBL" id="ABJB010932317">
    <property type="status" value="NOT_ANNOTATED_CDS"/>
    <property type="molecule type" value="Genomic_DNA"/>
</dbReference>
<reference evidence="5" key="2">
    <citation type="submission" date="2020-05" db="UniProtKB">
        <authorList>
            <consortium name="EnsemblMetazoa"/>
        </authorList>
    </citation>
    <scope>IDENTIFICATION</scope>
    <source>
        <strain evidence="5">wikel</strain>
    </source>
</reference>
<dbReference type="Pfam" id="PF00012">
    <property type="entry name" value="HSP70"/>
    <property type="match status" value="1"/>
</dbReference>
<dbReference type="OrthoDB" id="434160at2759"/>
<evidence type="ECO:0000313" key="4">
    <source>
        <dbReference type="EMBL" id="EEC10411.1"/>
    </source>
</evidence>
<dbReference type="PANTHER" id="PTHR45639:SF4">
    <property type="entry name" value="HSC70CB, ISOFORM G"/>
    <property type="match status" value="1"/>
</dbReference>
<keyword evidence="3" id="KW-0067">ATP-binding</keyword>
<dbReference type="PANTHER" id="PTHR45639">
    <property type="entry name" value="HSC70CB, ISOFORM G-RELATED"/>
    <property type="match status" value="1"/>
</dbReference>
<dbReference type="InParanoid" id="B7PUY9"/>
<dbReference type="PaxDb" id="6945-B7PUY9"/>
<dbReference type="AlphaFoldDB" id="B7PUY9"/>
<name>B7PUY9_IXOSC</name>
<keyword evidence="6" id="KW-1185">Reference proteome</keyword>
<dbReference type="InterPro" id="IPR029047">
    <property type="entry name" value="HSP70_peptide-bd_sf"/>
</dbReference>
<reference evidence="4 6" key="1">
    <citation type="submission" date="2008-03" db="EMBL/GenBank/DDBJ databases">
        <title>Annotation of Ixodes scapularis.</title>
        <authorList>
            <consortium name="Ixodes scapularis Genome Project Consortium"/>
            <person name="Caler E."/>
            <person name="Hannick L.I."/>
            <person name="Bidwell S."/>
            <person name="Joardar V."/>
            <person name="Thiagarajan M."/>
            <person name="Amedeo P."/>
            <person name="Galinsky K.J."/>
            <person name="Schobel S."/>
            <person name="Inman J."/>
            <person name="Hostetler J."/>
            <person name="Miller J."/>
            <person name="Hammond M."/>
            <person name="Megy K."/>
            <person name="Lawson D."/>
            <person name="Kodira C."/>
            <person name="Sutton G."/>
            <person name="Meyer J."/>
            <person name="Hill C.A."/>
            <person name="Birren B."/>
            <person name="Nene V."/>
            <person name="Collins F."/>
            <person name="Alarcon-Chaidez F."/>
            <person name="Wikel S."/>
            <person name="Strausberg R."/>
        </authorList>
    </citation>
    <scope>NUCLEOTIDE SEQUENCE [LARGE SCALE GENOMIC DNA]</scope>
    <source>
        <strain evidence="6">Wikel</strain>
        <strain evidence="4">Wikel colony</strain>
    </source>
</reference>
<dbReference type="HOGENOM" id="CLU_2148583_0_0_1"/>
<keyword evidence="2" id="KW-0547">Nucleotide-binding</keyword>
<dbReference type="VEuPathDB" id="VectorBase:ISCP_003638"/>
<dbReference type="GO" id="GO:0140662">
    <property type="term" value="F:ATP-dependent protein folding chaperone"/>
    <property type="evidence" value="ECO:0007669"/>
    <property type="project" value="InterPro"/>
</dbReference>
<dbReference type="Proteomes" id="UP000001555">
    <property type="component" value="Unassembled WGS sequence"/>
</dbReference>
<evidence type="ECO:0000256" key="3">
    <source>
        <dbReference type="ARBA" id="ARBA00022840"/>
    </source>
</evidence>
<dbReference type="EMBL" id="DS796191">
    <property type="protein sequence ID" value="EEC10411.1"/>
    <property type="molecule type" value="Genomic_DNA"/>
</dbReference>
<dbReference type="VEuPathDB" id="VectorBase:ISCI003254"/>
<evidence type="ECO:0000313" key="5">
    <source>
        <dbReference type="EnsemblMetazoa" id="ISCW019328-PA"/>
    </source>
</evidence>
<evidence type="ECO:0000313" key="6">
    <source>
        <dbReference type="Proteomes" id="UP000001555"/>
    </source>
</evidence>
<organism>
    <name type="scientific">Ixodes scapularis</name>
    <name type="common">Black-legged tick</name>
    <name type="synonym">Deer tick</name>
    <dbReference type="NCBI Taxonomy" id="6945"/>
    <lineage>
        <taxon>Eukaryota</taxon>
        <taxon>Metazoa</taxon>
        <taxon>Ecdysozoa</taxon>
        <taxon>Arthropoda</taxon>
        <taxon>Chelicerata</taxon>
        <taxon>Arachnida</taxon>
        <taxon>Acari</taxon>
        <taxon>Parasitiformes</taxon>
        <taxon>Ixodida</taxon>
        <taxon>Ixodoidea</taxon>
        <taxon>Ixodidae</taxon>
        <taxon>Ixodinae</taxon>
        <taxon>Ixodes</taxon>
    </lineage>
</organism>
<dbReference type="EnsemblMetazoa" id="ISCW019328-RA">
    <property type="protein sequence ID" value="ISCW019328-PA"/>
    <property type="gene ID" value="ISCW019328"/>
</dbReference>
<dbReference type="STRING" id="6945.B7PUY9"/>